<evidence type="ECO:0000256" key="5">
    <source>
        <dbReference type="SAM" id="MobiDB-lite"/>
    </source>
</evidence>
<dbReference type="AlphaFoldDB" id="A0A438N5E5"/>
<organism evidence="7 8">
    <name type="scientific">Exophiala mesophila</name>
    <name type="common">Black yeast-like fungus</name>
    <dbReference type="NCBI Taxonomy" id="212818"/>
    <lineage>
        <taxon>Eukaryota</taxon>
        <taxon>Fungi</taxon>
        <taxon>Dikarya</taxon>
        <taxon>Ascomycota</taxon>
        <taxon>Pezizomycotina</taxon>
        <taxon>Eurotiomycetes</taxon>
        <taxon>Chaetothyriomycetidae</taxon>
        <taxon>Chaetothyriales</taxon>
        <taxon>Herpotrichiellaceae</taxon>
        <taxon>Exophiala</taxon>
    </lineage>
</organism>
<evidence type="ECO:0000256" key="1">
    <source>
        <dbReference type="ARBA" id="ARBA00007401"/>
    </source>
</evidence>
<evidence type="ECO:0000259" key="6">
    <source>
        <dbReference type="SMART" id="SM01038"/>
    </source>
</evidence>
<dbReference type="Pfam" id="PF16353">
    <property type="entry name" value="LacZ_4"/>
    <property type="match status" value="1"/>
</dbReference>
<feature type="compositionally biased region" description="Low complexity" evidence="5">
    <location>
        <begin position="1035"/>
        <end position="1048"/>
    </location>
</feature>
<dbReference type="Gene3D" id="2.60.120.260">
    <property type="entry name" value="Galactose-binding domain-like"/>
    <property type="match status" value="1"/>
</dbReference>
<dbReference type="SMART" id="SM01038">
    <property type="entry name" value="Bgal_small_N"/>
    <property type="match status" value="1"/>
</dbReference>
<feature type="region of interest" description="Disordered" evidence="5">
    <location>
        <begin position="1"/>
        <end position="38"/>
    </location>
</feature>
<name>A0A438N5E5_EXOME</name>
<dbReference type="Gene3D" id="2.60.40.10">
    <property type="entry name" value="Immunoglobulins"/>
    <property type="match status" value="2"/>
</dbReference>
<dbReference type="Gene3D" id="3.20.20.80">
    <property type="entry name" value="Glycosidases"/>
    <property type="match status" value="1"/>
</dbReference>
<keyword evidence="2" id="KW-0378">Hydrolase</keyword>
<dbReference type="InterPro" id="IPR023232">
    <property type="entry name" value="Glyco_hydro_2_AS"/>
</dbReference>
<dbReference type="InterPro" id="IPR013783">
    <property type="entry name" value="Ig-like_fold"/>
</dbReference>
<keyword evidence="3" id="KW-0326">Glycosidase</keyword>
<evidence type="ECO:0000313" key="8">
    <source>
        <dbReference type="Proteomes" id="UP000288859"/>
    </source>
</evidence>
<dbReference type="GO" id="GO:0009341">
    <property type="term" value="C:beta-galactosidase complex"/>
    <property type="evidence" value="ECO:0007669"/>
    <property type="project" value="InterPro"/>
</dbReference>
<dbReference type="InterPro" id="IPR006101">
    <property type="entry name" value="Glyco_hydro_2"/>
</dbReference>
<dbReference type="InterPro" id="IPR008979">
    <property type="entry name" value="Galactose-bd-like_sf"/>
</dbReference>
<comment type="caution">
    <text evidence="7">The sequence shown here is derived from an EMBL/GenBank/DDBJ whole genome shotgun (WGS) entry which is preliminary data.</text>
</comment>
<protein>
    <recommendedName>
        <fullName evidence="4">Lactase</fullName>
    </recommendedName>
</protein>
<dbReference type="InterPro" id="IPR014718">
    <property type="entry name" value="GH-type_carb-bd"/>
</dbReference>
<dbReference type="SUPFAM" id="SSF49303">
    <property type="entry name" value="beta-Galactosidase/glucuronidase domain"/>
    <property type="match status" value="2"/>
</dbReference>
<accession>A0A438N5E5</accession>
<dbReference type="Pfam" id="PF00703">
    <property type="entry name" value="Glyco_hydro_2"/>
    <property type="match status" value="1"/>
</dbReference>
<dbReference type="GO" id="GO:0005990">
    <property type="term" value="P:lactose catabolic process"/>
    <property type="evidence" value="ECO:0007669"/>
    <property type="project" value="TreeGrafter"/>
</dbReference>
<dbReference type="InterPro" id="IPR011013">
    <property type="entry name" value="Gal_mutarotase_sf_dom"/>
</dbReference>
<feature type="compositionally biased region" description="Acidic residues" evidence="5">
    <location>
        <begin position="1017"/>
        <end position="1033"/>
    </location>
</feature>
<dbReference type="GO" id="GO:0030246">
    <property type="term" value="F:carbohydrate binding"/>
    <property type="evidence" value="ECO:0007669"/>
    <property type="project" value="InterPro"/>
</dbReference>
<dbReference type="Pfam" id="PF02836">
    <property type="entry name" value="Glyco_hydro_2_C"/>
    <property type="match status" value="1"/>
</dbReference>
<dbReference type="SUPFAM" id="SSF51445">
    <property type="entry name" value="(Trans)glycosidases"/>
    <property type="match status" value="1"/>
</dbReference>
<proteinExistence type="inferred from homology"/>
<dbReference type="PROSITE" id="PS00608">
    <property type="entry name" value="GLYCOSYL_HYDROL_F2_2"/>
    <property type="match status" value="1"/>
</dbReference>
<dbReference type="InterPro" id="IPR017853">
    <property type="entry name" value="GH"/>
</dbReference>
<reference evidence="7 8" key="1">
    <citation type="submission" date="2017-03" db="EMBL/GenBank/DDBJ databases">
        <title>Genomes of endolithic fungi from Antarctica.</title>
        <authorList>
            <person name="Coleine C."/>
            <person name="Masonjones S."/>
            <person name="Stajich J.E."/>
        </authorList>
    </citation>
    <scope>NUCLEOTIDE SEQUENCE [LARGE SCALE GENOMIC DNA]</scope>
    <source>
        <strain evidence="7 8">CCFEE 6314</strain>
    </source>
</reference>
<evidence type="ECO:0000313" key="7">
    <source>
        <dbReference type="EMBL" id="RVX70939.1"/>
    </source>
</evidence>
<dbReference type="SUPFAM" id="SSF74650">
    <property type="entry name" value="Galactose mutarotase-like"/>
    <property type="match status" value="1"/>
</dbReference>
<dbReference type="PRINTS" id="PR00132">
    <property type="entry name" value="GLHYDRLASE2"/>
</dbReference>
<dbReference type="FunFam" id="3.20.20.80:FF:000018">
    <property type="entry name" value="Beta-galactosidase"/>
    <property type="match status" value="1"/>
</dbReference>
<dbReference type="InterPro" id="IPR006102">
    <property type="entry name" value="Ig-like_GH2"/>
</dbReference>
<feature type="domain" description="Beta galactosidase small chain/" evidence="6">
    <location>
        <begin position="798"/>
        <end position="1143"/>
    </location>
</feature>
<sequence length="1153" mass="129431">MQLSSEDGIALPQERAATASSSPAAPDSVPNKAPDWEDQHIFQRNRLPPRSYYIPDTSVCLNGTWSFNYAPTPYHAPDGTQASEVTPITSTEAQETGNASEPNVCKTSAYSWSPITVPGHWQLQGYGRPQYTNVIYPFPTCPPHAPTENPTGTYRRDFEVPSDWHSSFQIRLRFDGVDSAFYLFVNGVKIGYSQGSRNPAEFDVTSHVTRDGPNTLVVQNLQWSSGSYIEDQDQWWLSGIFRDVHLIAFPENHIEDFYIQTLLDSNYNDAVLKVELVLKLQPASKNRITLALKDARGNLVVSNEASNTMSLEIRGSYCKSLQVTSPQKWTAETPYLYDVEITLETNETITQRIVQKVGFRTVELKNGLICVNGQPILIRGTNRHDHHPHLGRAVPLDFVRRDLLLMKSHNINAIRCSHYPSHPGLTGICDELGFWVIDEADLECHGFGAAAALNTNLDSMSYAQRAKAVAKDAASFTSDNKEWEAAYLDRMHQLVERDKNHPSVIIWSLGNESFYGRNHTAMYHWAKARDPTRLIHYEPDGEAKTVDIISHMYTSPEDLIKEAGREGDNFVKPIILCEYGHAMGNGPGLLEDYQHAFRNHRRLQGGFIWEWANHGLWKDDGRGKGYFAYGGDFGDVPNDGTFVMDGLCFSTHDPTPGLKEVKKVFAPIRAYVDWDDLVVTNEYDFLSLDHLKVDYVVEAFFTKAQVLTSGTLSLPVIEPGEKKHIRLPKEVLLYLWSVEEIWITFNFREKHDRPWAAAGHVVAWAQGQLKRANRVPTYQWRAGSDYPFNIREEALSISITSGESCIIFDRIRGHVSSWAHDHEPLLQASSNDPLLALDVWRPPTDNDAAGQTGEWKKHGLHMMTSRLISAEIGKPTTFSHSGSLDTELQSVTLTFHHALAPPSLAWYLDVETRYTISTGNTLNGGTIPSSMAISTTVIPKDNHPPNLPRIGHNIRLAPQYTRVKWFGLGPGESYNDTHSAQRVGIWDKKIIDMGTDYDVPQENGNRVGTRWCIVSASDDDDNDEDNYDGDDDNQSSTPLPSRTTTSPSSKKKVPSPALRVSRVKRDEPDERELFQFSTQMYDASTIENAAHPCDLREPGAQRQGALWRVDANVAGVGTAACGPGVYERDQVKCQDMSWDIFIEVLSIPRDEMI</sequence>
<dbReference type="OrthoDB" id="408320at2759"/>
<gene>
    <name evidence="7" type="ORF">B0A52_06096</name>
</gene>
<feature type="compositionally biased region" description="Low complexity" evidence="5">
    <location>
        <begin position="16"/>
        <end position="30"/>
    </location>
</feature>
<dbReference type="SUPFAM" id="SSF49785">
    <property type="entry name" value="Galactose-binding domain-like"/>
    <property type="match status" value="1"/>
</dbReference>
<dbReference type="EMBL" id="NAJM01000020">
    <property type="protein sequence ID" value="RVX70939.1"/>
    <property type="molecule type" value="Genomic_DNA"/>
</dbReference>
<dbReference type="Pfam" id="PF02929">
    <property type="entry name" value="Bgal_small_N"/>
    <property type="match status" value="1"/>
</dbReference>
<comment type="similarity">
    <text evidence="1">Belongs to the glycosyl hydrolase 2 family.</text>
</comment>
<evidence type="ECO:0000256" key="4">
    <source>
        <dbReference type="ARBA" id="ARBA00032230"/>
    </source>
</evidence>
<dbReference type="Pfam" id="PF02837">
    <property type="entry name" value="Glyco_hydro_2_N"/>
    <property type="match status" value="1"/>
</dbReference>
<dbReference type="InterPro" id="IPR032312">
    <property type="entry name" value="LacZ_4"/>
</dbReference>
<evidence type="ECO:0000256" key="2">
    <source>
        <dbReference type="ARBA" id="ARBA00022801"/>
    </source>
</evidence>
<dbReference type="InterPro" id="IPR006103">
    <property type="entry name" value="Glyco_hydro_2_cat"/>
</dbReference>
<dbReference type="Proteomes" id="UP000288859">
    <property type="component" value="Unassembled WGS sequence"/>
</dbReference>
<dbReference type="PANTHER" id="PTHR46323:SF1">
    <property type="entry name" value="LACTASE"/>
    <property type="match status" value="1"/>
</dbReference>
<dbReference type="PANTHER" id="PTHR46323">
    <property type="entry name" value="BETA-GALACTOSIDASE"/>
    <property type="match status" value="1"/>
</dbReference>
<dbReference type="InterPro" id="IPR006104">
    <property type="entry name" value="Glyco_hydro_2_N"/>
</dbReference>
<dbReference type="InterPro" id="IPR004199">
    <property type="entry name" value="B-gal_small/dom_5"/>
</dbReference>
<dbReference type="InterPro" id="IPR036156">
    <property type="entry name" value="Beta-gal/glucu_dom_sf"/>
</dbReference>
<dbReference type="InterPro" id="IPR050347">
    <property type="entry name" value="Bact_Beta-galactosidase"/>
</dbReference>
<dbReference type="GO" id="GO:0004565">
    <property type="term" value="F:beta-galactosidase activity"/>
    <property type="evidence" value="ECO:0007669"/>
    <property type="project" value="InterPro"/>
</dbReference>
<evidence type="ECO:0000256" key="3">
    <source>
        <dbReference type="ARBA" id="ARBA00023295"/>
    </source>
</evidence>
<feature type="region of interest" description="Disordered" evidence="5">
    <location>
        <begin position="1016"/>
        <end position="1069"/>
    </location>
</feature>
<dbReference type="Gene3D" id="2.70.98.10">
    <property type="match status" value="1"/>
</dbReference>